<protein>
    <recommendedName>
        <fullName evidence="10">Protein jagunal</fullName>
    </recommendedName>
</protein>
<dbReference type="PANTHER" id="PTHR20955:SF1">
    <property type="entry name" value="PROTEIN JAGUNAL HOMOLOG 1"/>
    <property type="match status" value="1"/>
</dbReference>
<sequence>MATMGAGPMVTGTDGTDFEYRQRVAAPHQISLLNKSRLKYCIFFHALLFFVMLAKLTSDILDRLDVFVLEIEELEVPTPLWWEYIWLGSLLTSFLGLSAARANKIRKMQEYMIAIGLFAVLPLLYCFIYYFGDVWEYITLDENTDLEESEIFLWRGMPYGLLWYAFCFVGFQIHGFTLYFSYNLIKAWKARTAARKYQ</sequence>
<reference evidence="8" key="2">
    <citation type="submission" date="2020-05" db="UniProtKB">
        <authorList>
            <consortium name="EnsemblMetazoa"/>
        </authorList>
    </citation>
    <scope>IDENTIFICATION</scope>
    <source>
        <strain evidence="8">IAEA</strain>
    </source>
</reference>
<keyword evidence="6 7" id="KW-0472">Membrane</keyword>
<feature type="transmembrane region" description="Helical" evidence="7">
    <location>
        <begin position="81"/>
        <end position="99"/>
    </location>
</feature>
<comment type="subcellular location">
    <subcellularLocation>
        <location evidence="1">Endoplasmic reticulum membrane</location>
        <topology evidence="1">Multi-pass membrane protein</topology>
    </subcellularLocation>
</comment>
<evidence type="ECO:0000256" key="3">
    <source>
        <dbReference type="ARBA" id="ARBA00022692"/>
    </source>
</evidence>
<name>A0A1A9X209_9MUSC</name>
<keyword evidence="5 7" id="KW-1133">Transmembrane helix</keyword>
<dbReference type="Pfam" id="PF07086">
    <property type="entry name" value="Jagunal"/>
    <property type="match status" value="1"/>
</dbReference>
<dbReference type="AlphaFoldDB" id="A0A1A9X209"/>
<dbReference type="STRING" id="37001.A0A1A9X209"/>
<dbReference type="GO" id="GO:0005789">
    <property type="term" value="C:endoplasmic reticulum membrane"/>
    <property type="evidence" value="ECO:0007669"/>
    <property type="project" value="UniProtKB-SubCell"/>
</dbReference>
<organism evidence="8 9">
    <name type="scientific">Glossina brevipalpis</name>
    <dbReference type="NCBI Taxonomy" id="37001"/>
    <lineage>
        <taxon>Eukaryota</taxon>
        <taxon>Metazoa</taxon>
        <taxon>Ecdysozoa</taxon>
        <taxon>Arthropoda</taxon>
        <taxon>Hexapoda</taxon>
        <taxon>Insecta</taxon>
        <taxon>Pterygota</taxon>
        <taxon>Neoptera</taxon>
        <taxon>Endopterygota</taxon>
        <taxon>Diptera</taxon>
        <taxon>Brachycera</taxon>
        <taxon>Muscomorpha</taxon>
        <taxon>Hippoboscoidea</taxon>
        <taxon>Glossinidae</taxon>
        <taxon>Glossina</taxon>
    </lineage>
</organism>
<dbReference type="Proteomes" id="UP000091820">
    <property type="component" value="Unassembled WGS sequence"/>
</dbReference>
<dbReference type="InterPro" id="IPR009787">
    <property type="entry name" value="Jagunal"/>
</dbReference>
<dbReference type="GO" id="GO:0016192">
    <property type="term" value="P:vesicle-mediated transport"/>
    <property type="evidence" value="ECO:0007669"/>
    <property type="project" value="TreeGrafter"/>
</dbReference>
<keyword evidence="9" id="KW-1185">Reference proteome</keyword>
<evidence type="ECO:0000256" key="2">
    <source>
        <dbReference type="ARBA" id="ARBA00008462"/>
    </source>
</evidence>
<feature type="transmembrane region" description="Helical" evidence="7">
    <location>
        <begin position="40"/>
        <end position="61"/>
    </location>
</feature>
<evidence type="ECO:0000256" key="4">
    <source>
        <dbReference type="ARBA" id="ARBA00022824"/>
    </source>
</evidence>
<evidence type="ECO:0000313" key="9">
    <source>
        <dbReference type="Proteomes" id="UP000091820"/>
    </source>
</evidence>
<keyword evidence="3 7" id="KW-0812">Transmembrane</keyword>
<feature type="transmembrane region" description="Helical" evidence="7">
    <location>
        <begin position="111"/>
        <end position="131"/>
    </location>
</feature>
<proteinExistence type="inferred from homology"/>
<evidence type="ECO:0000256" key="1">
    <source>
        <dbReference type="ARBA" id="ARBA00004477"/>
    </source>
</evidence>
<evidence type="ECO:0000256" key="7">
    <source>
        <dbReference type="SAM" id="Phobius"/>
    </source>
</evidence>
<dbReference type="VEuPathDB" id="VectorBase:GBRI041343"/>
<accession>A0A1A9X209</accession>
<comment type="similarity">
    <text evidence="2">Belongs to the jagunal family.</text>
</comment>
<evidence type="ECO:0008006" key="10">
    <source>
        <dbReference type="Google" id="ProtNLM"/>
    </source>
</evidence>
<evidence type="ECO:0000313" key="8">
    <source>
        <dbReference type="EnsemblMetazoa" id="GBRI041343-PA"/>
    </source>
</evidence>
<dbReference type="EnsemblMetazoa" id="GBRI041343-RA">
    <property type="protein sequence ID" value="GBRI041343-PA"/>
    <property type="gene ID" value="GBRI041343"/>
</dbReference>
<keyword evidence="4" id="KW-0256">Endoplasmic reticulum</keyword>
<dbReference type="GO" id="GO:0007029">
    <property type="term" value="P:endoplasmic reticulum organization"/>
    <property type="evidence" value="ECO:0007669"/>
    <property type="project" value="InterPro"/>
</dbReference>
<feature type="transmembrane region" description="Helical" evidence="7">
    <location>
        <begin position="161"/>
        <end position="182"/>
    </location>
</feature>
<dbReference type="PANTHER" id="PTHR20955">
    <property type="entry name" value="PROTEIN JAGUNAL HOMOLOG 1"/>
    <property type="match status" value="1"/>
</dbReference>
<reference evidence="9" key="1">
    <citation type="submission" date="2014-03" db="EMBL/GenBank/DDBJ databases">
        <authorList>
            <person name="Aksoy S."/>
            <person name="Warren W."/>
            <person name="Wilson R.K."/>
        </authorList>
    </citation>
    <scope>NUCLEOTIDE SEQUENCE [LARGE SCALE GENOMIC DNA]</scope>
    <source>
        <strain evidence="9">IAEA</strain>
    </source>
</reference>
<evidence type="ECO:0000256" key="6">
    <source>
        <dbReference type="ARBA" id="ARBA00023136"/>
    </source>
</evidence>
<evidence type="ECO:0000256" key="5">
    <source>
        <dbReference type="ARBA" id="ARBA00022989"/>
    </source>
</evidence>